<accession>A0A0U3K040</accession>
<dbReference type="KEGG" id="hyg:AUC43_13100"/>
<protein>
    <recommendedName>
        <fullName evidence="3">Membrane-binding protein</fullName>
    </recommendedName>
</protein>
<reference evidence="1 2" key="1">
    <citation type="submission" date="2015-12" db="EMBL/GenBank/DDBJ databases">
        <authorList>
            <person name="Shamseldin A."/>
            <person name="Moawad H."/>
            <person name="Abd El-Rahim W.M."/>
            <person name="Sadowsky M.J."/>
        </authorList>
    </citation>
    <scope>NUCLEOTIDE SEQUENCE [LARGE SCALE GENOMIC DNA]</scope>
    <source>
        <strain evidence="1 2">DG5B</strain>
    </source>
</reference>
<dbReference type="AlphaFoldDB" id="A0A0U3K040"/>
<dbReference type="EMBL" id="CP013909">
    <property type="protein sequence ID" value="ALW85951.1"/>
    <property type="molecule type" value="Genomic_DNA"/>
</dbReference>
<dbReference type="InterPro" id="IPR011652">
    <property type="entry name" value="MORN_2"/>
</dbReference>
<dbReference type="Proteomes" id="UP000059542">
    <property type="component" value="Chromosome"/>
</dbReference>
<dbReference type="OrthoDB" id="659070at2"/>
<proteinExistence type="predicted"/>
<evidence type="ECO:0000313" key="2">
    <source>
        <dbReference type="Proteomes" id="UP000059542"/>
    </source>
</evidence>
<dbReference type="Pfam" id="PF07661">
    <property type="entry name" value="MORN_2"/>
    <property type="match status" value="10"/>
</dbReference>
<dbReference type="STRING" id="1411621.AUC43_13100"/>
<organism evidence="1 2">
    <name type="scientific">Hymenobacter sedentarius</name>
    <dbReference type="NCBI Taxonomy" id="1411621"/>
    <lineage>
        <taxon>Bacteria</taxon>
        <taxon>Pseudomonadati</taxon>
        <taxon>Bacteroidota</taxon>
        <taxon>Cytophagia</taxon>
        <taxon>Cytophagales</taxon>
        <taxon>Hymenobacteraceae</taxon>
        <taxon>Hymenobacter</taxon>
    </lineage>
</organism>
<keyword evidence="2" id="KW-1185">Reference proteome</keyword>
<dbReference type="RefSeq" id="WP_068194340.1">
    <property type="nucleotide sequence ID" value="NZ_CP013909.1"/>
</dbReference>
<dbReference type="Gene3D" id="2.20.110.10">
    <property type="entry name" value="Histone H3 K4-specific methyltransferase SET7/9 N-terminal domain"/>
    <property type="match status" value="1"/>
</dbReference>
<dbReference type="Gene3D" id="3.90.930.1">
    <property type="match status" value="3"/>
</dbReference>
<dbReference type="PANTHER" id="PTHR33706">
    <property type="entry name" value="MORN VARIANT REPEAT PROTEIN"/>
    <property type="match status" value="1"/>
</dbReference>
<evidence type="ECO:0000313" key="1">
    <source>
        <dbReference type="EMBL" id="ALW85951.1"/>
    </source>
</evidence>
<gene>
    <name evidence="1" type="ORF">AUC43_13100</name>
</gene>
<dbReference type="SUPFAM" id="SSF82185">
    <property type="entry name" value="Histone H3 K4-specific methyltransferase SET7/9 N-terminal domain"/>
    <property type="match status" value="4"/>
</dbReference>
<name>A0A0U3K040_9BACT</name>
<dbReference type="PANTHER" id="PTHR33706:SF1">
    <property type="entry name" value="TPR REPEAT PROTEIN"/>
    <property type="match status" value="1"/>
</dbReference>
<sequence>MKYLLPFVLLMLALPSHGQKLRRLVTYYDSTNVHKREVYTARVAADTVPQGTYRRYYRNGKLEQQTSFTNGKRDSAYVEFHPTGNRRLETTYHDGIRQGPFKTYYDNGKVAQEGLFENDEPNGELTFYHPDGSVKLRTTLTKGQPNGALKALYPDGKTQAEITYVDGQPNGAVKFFYPNGAVQSEGTFTRGLLSGPYKTYYPNGQIENEVLADKNGRGRYRSYYMSGKLQTESTYAPAPLVQRPVKNRLGDDLTKRLAPITGTNNLEGPSTSYYESGQVKTKLTYHNGVPTGHALEYFENGNLREDIDYSNNGHDRKITRYHDVAGKLPQAEEQYKNNKPTGTWKEFYPDGKTPRKAETYGPTGRLLGDRLTYFENGQVQSRQPFVNGFSSGVAQEYFPSGKLRKETTYVRNVLLGPFKELREDGTLAVSGQYRNGKQSGVWTYYKEDGTTEARSVTYRNGLAVDPVKQAAKPRVPAKRK</sequence>
<evidence type="ECO:0008006" key="3">
    <source>
        <dbReference type="Google" id="ProtNLM"/>
    </source>
</evidence>